<dbReference type="CDD" id="cd02440">
    <property type="entry name" value="AdoMet_MTases"/>
    <property type="match status" value="1"/>
</dbReference>
<dbReference type="InterPro" id="IPR041698">
    <property type="entry name" value="Methyltransf_25"/>
</dbReference>
<dbReference type="GO" id="GO:0032259">
    <property type="term" value="P:methylation"/>
    <property type="evidence" value="ECO:0007669"/>
    <property type="project" value="UniProtKB-KW"/>
</dbReference>
<dbReference type="GO" id="GO:0008168">
    <property type="term" value="F:methyltransferase activity"/>
    <property type="evidence" value="ECO:0007669"/>
    <property type="project" value="UniProtKB-KW"/>
</dbReference>
<name>A0A559KG27_9BACL</name>
<reference evidence="2 3" key="1">
    <citation type="submission" date="2019-07" db="EMBL/GenBank/DDBJ databases">
        <authorList>
            <person name="Kim J."/>
        </authorList>
    </citation>
    <scope>NUCLEOTIDE SEQUENCE [LARGE SCALE GENOMIC DNA]</scope>
    <source>
        <strain evidence="2 3">JC52</strain>
    </source>
</reference>
<organism evidence="2 3">
    <name type="scientific">Paenibacillus cremeus</name>
    <dbReference type="NCBI Taxonomy" id="2163881"/>
    <lineage>
        <taxon>Bacteria</taxon>
        <taxon>Bacillati</taxon>
        <taxon>Bacillota</taxon>
        <taxon>Bacilli</taxon>
        <taxon>Bacillales</taxon>
        <taxon>Paenibacillaceae</taxon>
        <taxon>Paenibacillus</taxon>
    </lineage>
</organism>
<evidence type="ECO:0000259" key="1">
    <source>
        <dbReference type="Pfam" id="PF13649"/>
    </source>
</evidence>
<proteinExistence type="predicted"/>
<feature type="domain" description="Methyltransferase" evidence="1">
    <location>
        <begin position="62"/>
        <end position="151"/>
    </location>
</feature>
<accession>A0A559KG27</accession>
<dbReference type="Gene3D" id="3.40.50.150">
    <property type="entry name" value="Vaccinia Virus protein VP39"/>
    <property type="match status" value="1"/>
</dbReference>
<protein>
    <submittedName>
        <fullName evidence="2">Class I SAM-dependent methyltransferase</fullName>
    </submittedName>
</protein>
<comment type="caution">
    <text evidence="2">The sequence shown here is derived from an EMBL/GenBank/DDBJ whole genome shotgun (WGS) entry which is preliminary data.</text>
</comment>
<dbReference type="OrthoDB" id="9804312at2"/>
<dbReference type="Pfam" id="PF13649">
    <property type="entry name" value="Methyltransf_25"/>
    <property type="match status" value="1"/>
</dbReference>
<keyword evidence="2" id="KW-0489">Methyltransferase</keyword>
<dbReference type="EMBL" id="VNJI01000004">
    <property type="protein sequence ID" value="TVY11081.1"/>
    <property type="molecule type" value="Genomic_DNA"/>
</dbReference>
<evidence type="ECO:0000313" key="2">
    <source>
        <dbReference type="EMBL" id="TVY11081.1"/>
    </source>
</evidence>
<dbReference type="InterPro" id="IPR029063">
    <property type="entry name" value="SAM-dependent_MTases_sf"/>
</dbReference>
<keyword evidence="3" id="KW-1185">Reference proteome</keyword>
<gene>
    <name evidence="2" type="ORF">FPZ49_04325</name>
</gene>
<evidence type="ECO:0000313" key="3">
    <source>
        <dbReference type="Proteomes" id="UP000317036"/>
    </source>
</evidence>
<dbReference type="SUPFAM" id="SSF53335">
    <property type="entry name" value="S-adenosyl-L-methionine-dependent methyltransferases"/>
    <property type="match status" value="1"/>
</dbReference>
<dbReference type="RefSeq" id="WP_144843724.1">
    <property type="nucleotide sequence ID" value="NZ_VNJI01000004.1"/>
</dbReference>
<keyword evidence="2" id="KW-0808">Transferase</keyword>
<dbReference type="AlphaFoldDB" id="A0A559KG27"/>
<sequence>MKKYYFDEHEDTYQLMKSENISAWDEFHDPKSYSFDQFMMRPFLDRAFTMIDLSKSGLQAFEYGCGTGAGACYLANRGFTVDAVDISPTAIQMAAGRNPGINFRVQDLLELTGLDKKYDLILDNYCLQSIVTDEDRAKLFSIVSSGLKASGYYIVSSAIFNGIRTYENSYYDSDTGIVYEKIQDPEAYGAAAVMINGEWWLPHRRHRTAEALREELQYAGFQVVFHEEGSFILQK</sequence>
<dbReference type="Proteomes" id="UP000317036">
    <property type="component" value="Unassembled WGS sequence"/>
</dbReference>